<dbReference type="InterPro" id="IPR001915">
    <property type="entry name" value="Peptidase_M48"/>
</dbReference>
<feature type="compositionally biased region" description="Acidic residues" evidence="12">
    <location>
        <begin position="445"/>
        <end position="491"/>
    </location>
</feature>
<evidence type="ECO:0000256" key="2">
    <source>
        <dbReference type="ARBA" id="ARBA00004651"/>
    </source>
</evidence>
<feature type="transmembrane region" description="Helical" evidence="13">
    <location>
        <begin position="504"/>
        <end position="521"/>
    </location>
</feature>
<evidence type="ECO:0000256" key="6">
    <source>
        <dbReference type="ARBA" id="ARBA00022723"/>
    </source>
</evidence>
<proteinExistence type="predicted"/>
<evidence type="ECO:0000256" key="8">
    <source>
        <dbReference type="ARBA" id="ARBA00022833"/>
    </source>
</evidence>
<feature type="compositionally biased region" description="Basic and acidic residues" evidence="12">
    <location>
        <begin position="1"/>
        <end position="13"/>
    </location>
</feature>
<keyword evidence="5 13" id="KW-0812">Transmembrane</keyword>
<keyword evidence="16" id="KW-1185">Reference proteome</keyword>
<evidence type="ECO:0000259" key="14">
    <source>
        <dbReference type="Pfam" id="PF01435"/>
    </source>
</evidence>
<evidence type="ECO:0000256" key="9">
    <source>
        <dbReference type="ARBA" id="ARBA00022989"/>
    </source>
</evidence>
<dbReference type="CDD" id="cd07328">
    <property type="entry name" value="M48_Ste24p_like"/>
    <property type="match status" value="1"/>
</dbReference>
<feature type="region of interest" description="Disordered" evidence="12">
    <location>
        <begin position="1"/>
        <end position="33"/>
    </location>
</feature>
<keyword evidence="3" id="KW-1003">Cell membrane</keyword>
<keyword evidence="4" id="KW-0645">Protease</keyword>
<dbReference type="AlphaFoldDB" id="A0A511J7E4"/>
<dbReference type="GO" id="GO:0004222">
    <property type="term" value="F:metalloendopeptidase activity"/>
    <property type="evidence" value="ECO:0007669"/>
    <property type="project" value="InterPro"/>
</dbReference>
<keyword evidence="8" id="KW-0862">Zinc</keyword>
<evidence type="ECO:0000256" key="13">
    <source>
        <dbReference type="SAM" id="Phobius"/>
    </source>
</evidence>
<comment type="cofactor">
    <cofactor evidence="1">
        <name>Zn(2+)</name>
        <dbReference type="ChEBI" id="CHEBI:29105"/>
    </cofactor>
</comment>
<feature type="domain" description="Peptidase M48" evidence="14">
    <location>
        <begin position="169"/>
        <end position="335"/>
    </location>
</feature>
<reference evidence="15 16" key="1">
    <citation type="submission" date="2019-07" db="EMBL/GenBank/DDBJ databases">
        <title>Whole genome shotgun sequence of Cellulomonas composti NBRC 100758.</title>
        <authorList>
            <person name="Hosoyama A."/>
            <person name="Uohara A."/>
            <person name="Ohji S."/>
            <person name="Ichikawa N."/>
        </authorList>
    </citation>
    <scope>NUCLEOTIDE SEQUENCE [LARGE SCALE GENOMIC DNA]</scope>
    <source>
        <strain evidence="15 16">NBRC 100758</strain>
    </source>
</reference>
<dbReference type="Proteomes" id="UP000321720">
    <property type="component" value="Unassembled WGS sequence"/>
</dbReference>
<dbReference type="GO" id="GO:0006508">
    <property type="term" value="P:proteolysis"/>
    <property type="evidence" value="ECO:0007669"/>
    <property type="project" value="UniProtKB-KW"/>
</dbReference>
<keyword evidence="7" id="KW-0378">Hydrolase</keyword>
<evidence type="ECO:0000256" key="4">
    <source>
        <dbReference type="ARBA" id="ARBA00022670"/>
    </source>
</evidence>
<evidence type="ECO:0000256" key="7">
    <source>
        <dbReference type="ARBA" id="ARBA00022801"/>
    </source>
</evidence>
<comment type="caution">
    <text evidence="15">The sequence shown here is derived from an EMBL/GenBank/DDBJ whole genome shotgun (WGS) entry which is preliminary data.</text>
</comment>
<evidence type="ECO:0000256" key="12">
    <source>
        <dbReference type="SAM" id="MobiDB-lite"/>
    </source>
</evidence>
<dbReference type="GO" id="GO:0005886">
    <property type="term" value="C:plasma membrane"/>
    <property type="evidence" value="ECO:0007669"/>
    <property type="project" value="UniProtKB-SubCell"/>
</dbReference>
<name>A0A511J7E4_9CELL</name>
<dbReference type="GO" id="GO:0046872">
    <property type="term" value="F:metal ion binding"/>
    <property type="evidence" value="ECO:0007669"/>
    <property type="project" value="UniProtKB-KW"/>
</dbReference>
<protein>
    <recommendedName>
        <fullName evidence="14">Peptidase M48 domain-containing protein</fullName>
    </recommendedName>
</protein>
<sequence length="703" mass="75776">MLRIARHDEHHSPLAESCGGTSSTGPAAPKNSDVRTTARSVTVIALVAGVYVFLLGIVVAMLALVFVMVDEDVMGTIVPMTVALFTIYGAVTAHVKLARTRAPRTLGVPLTRADAPELWGVVDELAALTESRTPDRIAVTARANAHVEWRPRLFGSRRALHVGLPLVYGLDVSELRAVLAHELGHFSRGHDRLAPLVYALRRVAMTTADEIAGPVGWLLDGYARLVLLTTAATSRRQELDADVSAAQGAGNEAAMDALRHIAVLSSAWDFYVSNYIERAARVGAAPTAPALFGGFEALLADRAHELAELRSLAPDDTHSRWDSHPSTAARLEAIGKLPTTRGVARDRRPAQALVGALQHIAEQLADLVLDDTLEPMAWDELAPHVAQAEARLGADVVFRAAARVADVERGSLATVLDLGEAERFDDLFFAVGLPTTQTAARYEDYGDDYEYGDDDEDCEDYDDEDYGDDDEDEEHVGEEADSDVDADDAPPDESSMRKSQTARLLVAVLVVALVETGAAHWESFWRDGDHLLGPDGAPLELHDLIATGVRGADGIRELRALLTLRGVDPYAVGASGPASAEGARTVGGISNVRALGADHDVLVLTTGLVFVPSPGQPRHGQQRLREIAKVPPEGLEDEFTFLPWEEVVNAGIWNVRPAVLMLTLYDGTIVDLRMSDRSKELVPGDSEHLVEICRGMRARTLAS</sequence>
<keyword evidence="11 13" id="KW-0472">Membrane</keyword>
<evidence type="ECO:0000256" key="1">
    <source>
        <dbReference type="ARBA" id="ARBA00001947"/>
    </source>
</evidence>
<evidence type="ECO:0000256" key="3">
    <source>
        <dbReference type="ARBA" id="ARBA00022475"/>
    </source>
</evidence>
<feature type="transmembrane region" description="Helical" evidence="13">
    <location>
        <begin position="73"/>
        <end position="91"/>
    </location>
</feature>
<gene>
    <name evidence="15" type="ORF">CCO02nite_05690</name>
</gene>
<evidence type="ECO:0000256" key="5">
    <source>
        <dbReference type="ARBA" id="ARBA00022692"/>
    </source>
</evidence>
<organism evidence="15 16">
    <name type="scientific">Cellulomonas composti</name>
    <dbReference type="NCBI Taxonomy" id="266130"/>
    <lineage>
        <taxon>Bacteria</taxon>
        <taxon>Bacillati</taxon>
        <taxon>Actinomycetota</taxon>
        <taxon>Actinomycetes</taxon>
        <taxon>Micrococcales</taxon>
        <taxon>Cellulomonadaceae</taxon>
        <taxon>Cellulomonas</taxon>
    </lineage>
</organism>
<dbReference type="Gene3D" id="3.30.2010.10">
    <property type="entry name" value="Metalloproteases ('zincins'), catalytic domain"/>
    <property type="match status" value="1"/>
</dbReference>
<keyword evidence="9 13" id="KW-1133">Transmembrane helix</keyword>
<evidence type="ECO:0000313" key="15">
    <source>
        <dbReference type="EMBL" id="GEL93911.1"/>
    </source>
</evidence>
<dbReference type="EMBL" id="BJWG01000002">
    <property type="protein sequence ID" value="GEL93911.1"/>
    <property type="molecule type" value="Genomic_DNA"/>
</dbReference>
<dbReference type="PANTHER" id="PTHR43221">
    <property type="entry name" value="PROTEASE HTPX"/>
    <property type="match status" value="1"/>
</dbReference>
<keyword evidence="6" id="KW-0479">Metal-binding</keyword>
<dbReference type="Pfam" id="PF01435">
    <property type="entry name" value="Peptidase_M48"/>
    <property type="match status" value="1"/>
</dbReference>
<feature type="transmembrane region" description="Helical" evidence="13">
    <location>
        <begin position="43"/>
        <end position="67"/>
    </location>
</feature>
<evidence type="ECO:0000256" key="11">
    <source>
        <dbReference type="ARBA" id="ARBA00023136"/>
    </source>
</evidence>
<evidence type="ECO:0000313" key="16">
    <source>
        <dbReference type="Proteomes" id="UP000321720"/>
    </source>
</evidence>
<feature type="region of interest" description="Disordered" evidence="12">
    <location>
        <begin position="442"/>
        <end position="498"/>
    </location>
</feature>
<evidence type="ECO:0000256" key="10">
    <source>
        <dbReference type="ARBA" id="ARBA00023049"/>
    </source>
</evidence>
<accession>A0A511J7E4</accession>
<dbReference type="PANTHER" id="PTHR43221:SF1">
    <property type="entry name" value="PROTEASE HTPX"/>
    <property type="match status" value="1"/>
</dbReference>
<keyword evidence="10" id="KW-0482">Metalloprotease</keyword>
<dbReference type="InterPro" id="IPR050083">
    <property type="entry name" value="HtpX_protease"/>
</dbReference>
<comment type="subcellular location">
    <subcellularLocation>
        <location evidence="2">Cell membrane</location>
        <topology evidence="2">Multi-pass membrane protein</topology>
    </subcellularLocation>
</comment>